<dbReference type="Proteomes" id="UP001550628">
    <property type="component" value="Unassembled WGS sequence"/>
</dbReference>
<protein>
    <submittedName>
        <fullName evidence="1">Uncharacterized protein</fullName>
    </submittedName>
</protein>
<gene>
    <name evidence="1" type="ORF">ABZ510_03295</name>
</gene>
<keyword evidence="2" id="KW-1185">Reference proteome</keyword>
<organism evidence="1 2">
    <name type="scientific">Nocardia rhamnosiphila</name>
    <dbReference type="NCBI Taxonomy" id="426716"/>
    <lineage>
        <taxon>Bacteria</taxon>
        <taxon>Bacillati</taxon>
        <taxon>Actinomycetota</taxon>
        <taxon>Actinomycetes</taxon>
        <taxon>Mycobacteriales</taxon>
        <taxon>Nocardiaceae</taxon>
        <taxon>Nocardia</taxon>
    </lineage>
</organism>
<proteinExistence type="predicted"/>
<dbReference type="EMBL" id="JBEYBF010000002">
    <property type="protein sequence ID" value="MEU1950862.1"/>
    <property type="molecule type" value="Genomic_DNA"/>
</dbReference>
<dbReference type="RefSeq" id="WP_356958502.1">
    <property type="nucleotide sequence ID" value="NZ_JBEYBD010000013.1"/>
</dbReference>
<evidence type="ECO:0000313" key="2">
    <source>
        <dbReference type="Proteomes" id="UP001550628"/>
    </source>
</evidence>
<evidence type="ECO:0000313" key="1">
    <source>
        <dbReference type="EMBL" id="MEU1950862.1"/>
    </source>
</evidence>
<accession>A0ABV2WIZ4</accession>
<sequence>MPAVRELDESAGDVVEVDGVLTVKIIEVDLVQRRSTPSAGACPCTPPREMTDDVTATHARNAAVSGSYS</sequence>
<name>A0ABV2WIZ4_9NOCA</name>
<comment type="caution">
    <text evidence="1">The sequence shown here is derived from an EMBL/GenBank/DDBJ whole genome shotgun (WGS) entry which is preliminary data.</text>
</comment>
<reference evidence="1 2" key="1">
    <citation type="submission" date="2024-06" db="EMBL/GenBank/DDBJ databases">
        <title>The Natural Products Discovery Center: Release of the First 8490 Sequenced Strains for Exploring Actinobacteria Biosynthetic Diversity.</title>
        <authorList>
            <person name="Kalkreuter E."/>
            <person name="Kautsar S.A."/>
            <person name="Yang D."/>
            <person name="Bader C.D."/>
            <person name="Teijaro C.N."/>
            <person name="Fluegel L."/>
            <person name="Davis C.M."/>
            <person name="Simpson J.R."/>
            <person name="Lauterbach L."/>
            <person name="Steele A.D."/>
            <person name="Gui C."/>
            <person name="Meng S."/>
            <person name="Li G."/>
            <person name="Viehrig K."/>
            <person name="Ye F."/>
            <person name="Su P."/>
            <person name="Kiefer A.F."/>
            <person name="Nichols A."/>
            <person name="Cepeda A.J."/>
            <person name="Yan W."/>
            <person name="Fan B."/>
            <person name="Jiang Y."/>
            <person name="Adhikari A."/>
            <person name="Zheng C.-J."/>
            <person name="Schuster L."/>
            <person name="Cowan T.M."/>
            <person name="Smanski M.J."/>
            <person name="Chevrette M.G."/>
            <person name="De Carvalho L.P.S."/>
            <person name="Shen B."/>
        </authorList>
    </citation>
    <scope>NUCLEOTIDE SEQUENCE [LARGE SCALE GENOMIC DNA]</scope>
    <source>
        <strain evidence="1 2">NPDC019708</strain>
    </source>
</reference>